<reference evidence="1" key="1">
    <citation type="journal article" date="2021" name="Microb. Physiol.">
        <title>Proteogenomic Insights into the Physiology of Marine, Sulfate-Reducing, Filamentous Desulfonema limicola and Desulfonema magnum.</title>
        <authorList>
            <person name="Schnaars V."/>
            <person name="Wohlbrand L."/>
            <person name="Scheve S."/>
            <person name="Hinrichs C."/>
            <person name="Reinhardt R."/>
            <person name="Rabus R."/>
        </authorList>
    </citation>
    <scope>NUCLEOTIDE SEQUENCE</scope>
    <source>
        <strain evidence="1">4be13</strain>
    </source>
</reference>
<organism evidence="1 2">
    <name type="scientific">Desulfonema magnum</name>
    <dbReference type="NCBI Taxonomy" id="45655"/>
    <lineage>
        <taxon>Bacteria</taxon>
        <taxon>Pseudomonadati</taxon>
        <taxon>Thermodesulfobacteriota</taxon>
        <taxon>Desulfobacteria</taxon>
        <taxon>Desulfobacterales</taxon>
        <taxon>Desulfococcaceae</taxon>
        <taxon>Desulfonema</taxon>
    </lineage>
</organism>
<protein>
    <submittedName>
        <fullName evidence="1">Uncharacterized protein</fullName>
    </submittedName>
</protein>
<sequence length="38" mass="4701">MFEKIPLIFQKCNVTMSDYIHFSTHLLHFYELRVKNKK</sequence>
<evidence type="ECO:0000313" key="2">
    <source>
        <dbReference type="Proteomes" id="UP000663722"/>
    </source>
</evidence>
<gene>
    <name evidence="1" type="ORF">dnm_011520</name>
</gene>
<name>A0A975BGL6_9BACT</name>
<accession>A0A975BGL6</accession>
<proteinExistence type="predicted"/>
<dbReference type="Proteomes" id="UP000663722">
    <property type="component" value="Chromosome"/>
</dbReference>
<dbReference type="EMBL" id="CP061800">
    <property type="protein sequence ID" value="QTA85147.1"/>
    <property type="molecule type" value="Genomic_DNA"/>
</dbReference>
<dbReference type="KEGG" id="dmm:dnm_011520"/>
<evidence type="ECO:0000313" key="1">
    <source>
        <dbReference type="EMBL" id="QTA85147.1"/>
    </source>
</evidence>
<keyword evidence="2" id="KW-1185">Reference proteome</keyword>
<dbReference type="AlphaFoldDB" id="A0A975BGL6"/>